<dbReference type="Proteomes" id="UP000235965">
    <property type="component" value="Unassembled WGS sequence"/>
</dbReference>
<keyword evidence="4" id="KW-1185">Reference proteome</keyword>
<gene>
    <name evidence="3" type="ORF">B7P43_G15295</name>
</gene>
<feature type="region of interest" description="Disordered" evidence="1">
    <location>
        <begin position="80"/>
        <end position="107"/>
    </location>
</feature>
<dbReference type="InterPro" id="IPR032718">
    <property type="entry name" value="PGBD4_Znf_C"/>
</dbReference>
<dbReference type="Pfam" id="PF13842">
    <property type="entry name" value="zf-Tnp_2"/>
    <property type="match status" value="1"/>
</dbReference>
<evidence type="ECO:0000313" key="4">
    <source>
        <dbReference type="Proteomes" id="UP000235965"/>
    </source>
</evidence>
<evidence type="ECO:0000259" key="2">
    <source>
        <dbReference type="Pfam" id="PF13842"/>
    </source>
</evidence>
<name>A0A2J7QNY0_9NEOP</name>
<protein>
    <recommendedName>
        <fullName evidence="2">PiggyBac transposable element-derived protein 4 C-terminal zinc-finger domain-containing protein</fullName>
    </recommendedName>
</protein>
<dbReference type="EMBL" id="NEVH01012100">
    <property type="protein sequence ID" value="PNF30291.1"/>
    <property type="molecule type" value="Genomic_DNA"/>
</dbReference>
<proteinExistence type="predicted"/>
<dbReference type="InParanoid" id="A0A2J7QNY0"/>
<dbReference type="AlphaFoldDB" id="A0A2J7QNY0"/>
<comment type="caution">
    <text evidence="3">The sequence shown here is derived from an EMBL/GenBank/DDBJ whole genome shotgun (WGS) entry which is preliminary data.</text>
</comment>
<accession>A0A2J7QNY0</accession>
<dbReference type="STRING" id="105785.A0A2J7QNY0"/>
<sequence>MPCEHIPHQYGTTTSLHGALLTTGVHGLMGSAPNLNPTICLKQLQGPIRDVTSPELKYKAFLLNVAKAWATDQMVAAEPAADTGLVRPGPSTPTPRRPHVKPPGRLSGDMRKHILMKIVKSEHAKGKQPSRRCRVCTVHNKRNMTVYMCKFCVMPLHKGECFQKYHTLKHF</sequence>
<evidence type="ECO:0000256" key="1">
    <source>
        <dbReference type="SAM" id="MobiDB-lite"/>
    </source>
</evidence>
<evidence type="ECO:0000313" key="3">
    <source>
        <dbReference type="EMBL" id="PNF30291.1"/>
    </source>
</evidence>
<reference evidence="3 4" key="1">
    <citation type="submission" date="2017-12" db="EMBL/GenBank/DDBJ databases">
        <title>Hemimetabolous genomes reveal molecular basis of termite eusociality.</title>
        <authorList>
            <person name="Harrison M.C."/>
            <person name="Jongepier E."/>
            <person name="Robertson H.M."/>
            <person name="Arning N."/>
            <person name="Bitard-Feildel T."/>
            <person name="Chao H."/>
            <person name="Childers C.P."/>
            <person name="Dinh H."/>
            <person name="Doddapaneni H."/>
            <person name="Dugan S."/>
            <person name="Gowin J."/>
            <person name="Greiner C."/>
            <person name="Han Y."/>
            <person name="Hu H."/>
            <person name="Hughes D.S.T."/>
            <person name="Huylmans A.-K."/>
            <person name="Kemena C."/>
            <person name="Kremer L.P.M."/>
            <person name="Lee S.L."/>
            <person name="Lopez-Ezquerra A."/>
            <person name="Mallet L."/>
            <person name="Monroy-Kuhn J.M."/>
            <person name="Moser A."/>
            <person name="Murali S.C."/>
            <person name="Muzny D.M."/>
            <person name="Otani S."/>
            <person name="Piulachs M.-D."/>
            <person name="Poelchau M."/>
            <person name="Qu J."/>
            <person name="Schaub F."/>
            <person name="Wada-Katsumata A."/>
            <person name="Worley K.C."/>
            <person name="Xie Q."/>
            <person name="Ylla G."/>
            <person name="Poulsen M."/>
            <person name="Gibbs R.A."/>
            <person name="Schal C."/>
            <person name="Richards S."/>
            <person name="Belles X."/>
            <person name="Korb J."/>
            <person name="Bornberg-Bauer E."/>
        </authorList>
    </citation>
    <scope>NUCLEOTIDE SEQUENCE [LARGE SCALE GENOMIC DNA]</scope>
    <source>
        <tissue evidence="3">Whole body</tissue>
    </source>
</reference>
<feature type="domain" description="PiggyBac transposable element-derived protein 4 C-terminal zinc-finger" evidence="2">
    <location>
        <begin position="125"/>
        <end position="166"/>
    </location>
</feature>
<organism evidence="3 4">
    <name type="scientific">Cryptotermes secundus</name>
    <dbReference type="NCBI Taxonomy" id="105785"/>
    <lineage>
        <taxon>Eukaryota</taxon>
        <taxon>Metazoa</taxon>
        <taxon>Ecdysozoa</taxon>
        <taxon>Arthropoda</taxon>
        <taxon>Hexapoda</taxon>
        <taxon>Insecta</taxon>
        <taxon>Pterygota</taxon>
        <taxon>Neoptera</taxon>
        <taxon>Polyneoptera</taxon>
        <taxon>Dictyoptera</taxon>
        <taxon>Blattodea</taxon>
        <taxon>Blattoidea</taxon>
        <taxon>Termitoidae</taxon>
        <taxon>Kalotermitidae</taxon>
        <taxon>Cryptotermitinae</taxon>
        <taxon>Cryptotermes</taxon>
    </lineage>
</organism>